<reference evidence="7" key="1">
    <citation type="submission" date="2022-01" db="EMBL/GenBank/DDBJ databases">
        <authorList>
            <person name="Braso-Vives M."/>
        </authorList>
    </citation>
    <scope>NUCLEOTIDE SEQUENCE</scope>
</reference>
<dbReference type="Pfam" id="PF03133">
    <property type="entry name" value="TTL"/>
    <property type="match status" value="1"/>
</dbReference>
<dbReference type="GO" id="GO:0000226">
    <property type="term" value="P:microtubule cytoskeleton organization"/>
    <property type="evidence" value="ECO:0007669"/>
    <property type="project" value="TreeGrafter"/>
</dbReference>
<dbReference type="EMBL" id="OV696698">
    <property type="protein sequence ID" value="CAH1243845.1"/>
    <property type="molecule type" value="Genomic_DNA"/>
</dbReference>
<dbReference type="InterPro" id="IPR004344">
    <property type="entry name" value="TTL/TTLL_fam"/>
</dbReference>
<evidence type="ECO:0000256" key="6">
    <source>
        <dbReference type="SAM" id="MobiDB-lite"/>
    </source>
</evidence>
<dbReference type="FunFam" id="3.30.470.20:FF:000009">
    <property type="entry name" value="tubulin polyglutamylase TTLL5 isoform X1"/>
    <property type="match status" value="1"/>
</dbReference>
<dbReference type="PANTHER" id="PTHR12241:SF147">
    <property type="entry name" value="TUBULIN POLYGLUTAMYLASE TTLL7"/>
    <property type="match status" value="1"/>
</dbReference>
<feature type="compositionally biased region" description="Basic and acidic residues" evidence="6">
    <location>
        <begin position="642"/>
        <end position="651"/>
    </location>
</feature>
<evidence type="ECO:0000256" key="2">
    <source>
        <dbReference type="ARBA" id="ARBA00022598"/>
    </source>
</evidence>
<gene>
    <name evidence="7" type="primary">TTLL7</name>
    <name evidence="7" type="ORF">BLAG_LOCUS6663</name>
</gene>
<proteinExistence type="inferred from homology"/>
<dbReference type="Proteomes" id="UP000838412">
    <property type="component" value="Chromosome 13"/>
</dbReference>
<evidence type="ECO:0000256" key="3">
    <source>
        <dbReference type="ARBA" id="ARBA00022701"/>
    </source>
</evidence>
<keyword evidence="2" id="KW-0436">Ligase</keyword>
<protein>
    <submittedName>
        <fullName evidence="7">TTLL7 protein</fullName>
    </submittedName>
</protein>
<dbReference type="PANTHER" id="PTHR12241">
    <property type="entry name" value="TUBULIN POLYGLUTAMYLASE"/>
    <property type="match status" value="1"/>
</dbReference>
<evidence type="ECO:0000313" key="7">
    <source>
        <dbReference type="EMBL" id="CAH1243845.1"/>
    </source>
</evidence>
<evidence type="ECO:0000313" key="8">
    <source>
        <dbReference type="Proteomes" id="UP000838412"/>
    </source>
</evidence>
<evidence type="ECO:0000256" key="1">
    <source>
        <dbReference type="ARBA" id="ARBA00006820"/>
    </source>
</evidence>
<feature type="compositionally biased region" description="Acidic residues" evidence="6">
    <location>
        <begin position="597"/>
        <end position="606"/>
    </location>
</feature>
<keyword evidence="3" id="KW-0493">Microtubule</keyword>
<keyword evidence="4" id="KW-0547">Nucleotide-binding</keyword>
<dbReference type="Gene3D" id="3.30.470.20">
    <property type="entry name" value="ATP-grasp fold, B domain"/>
    <property type="match status" value="1"/>
</dbReference>
<dbReference type="GO" id="GO:0015631">
    <property type="term" value="F:tubulin binding"/>
    <property type="evidence" value="ECO:0007669"/>
    <property type="project" value="TreeGrafter"/>
</dbReference>
<keyword evidence="5" id="KW-0067">ATP-binding</keyword>
<dbReference type="PROSITE" id="PS51221">
    <property type="entry name" value="TTL"/>
    <property type="match status" value="1"/>
</dbReference>
<feature type="compositionally biased region" description="Polar residues" evidence="6">
    <location>
        <begin position="655"/>
        <end position="691"/>
    </location>
</feature>
<feature type="compositionally biased region" description="Polar residues" evidence="6">
    <location>
        <begin position="624"/>
        <end position="638"/>
    </location>
</feature>
<dbReference type="OrthoDB" id="202825at2759"/>
<comment type="similarity">
    <text evidence="1">Belongs to the tubulin--tyrosine ligase family.</text>
</comment>
<feature type="compositionally biased region" description="Basic and acidic residues" evidence="6">
    <location>
        <begin position="692"/>
        <end position="708"/>
    </location>
</feature>
<dbReference type="GO" id="GO:0070740">
    <property type="term" value="F:tubulin-glutamic acid ligase activity"/>
    <property type="evidence" value="ECO:0007669"/>
    <property type="project" value="TreeGrafter"/>
</dbReference>
<dbReference type="SUPFAM" id="SSF56059">
    <property type="entry name" value="Glutathione synthetase ATP-binding domain-like"/>
    <property type="match status" value="1"/>
</dbReference>
<evidence type="ECO:0000256" key="4">
    <source>
        <dbReference type="ARBA" id="ARBA00022741"/>
    </source>
</evidence>
<feature type="region of interest" description="Disordered" evidence="6">
    <location>
        <begin position="411"/>
        <end position="443"/>
    </location>
</feature>
<dbReference type="GO" id="GO:0005874">
    <property type="term" value="C:microtubule"/>
    <property type="evidence" value="ECO:0007669"/>
    <property type="project" value="UniProtKB-KW"/>
</dbReference>
<accession>A0A8J9YY86</accession>
<keyword evidence="8" id="KW-1185">Reference proteome</keyword>
<dbReference type="GO" id="GO:0036064">
    <property type="term" value="C:ciliary basal body"/>
    <property type="evidence" value="ECO:0007669"/>
    <property type="project" value="TreeGrafter"/>
</dbReference>
<evidence type="ECO:0000256" key="5">
    <source>
        <dbReference type="ARBA" id="ARBA00022840"/>
    </source>
</evidence>
<dbReference type="GO" id="GO:0005524">
    <property type="term" value="F:ATP binding"/>
    <property type="evidence" value="ECO:0007669"/>
    <property type="project" value="UniProtKB-KW"/>
</dbReference>
<feature type="region of interest" description="Disordered" evidence="6">
    <location>
        <begin position="550"/>
        <end position="708"/>
    </location>
</feature>
<organism evidence="7 8">
    <name type="scientific">Branchiostoma lanceolatum</name>
    <name type="common">Common lancelet</name>
    <name type="synonym">Amphioxus lanceolatum</name>
    <dbReference type="NCBI Taxonomy" id="7740"/>
    <lineage>
        <taxon>Eukaryota</taxon>
        <taxon>Metazoa</taxon>
        <taxon>Chordata</taxon>
        <taxon>Cephalochordata</taxon>
        <taxon>Leptocardii</taxon>
        <taxon>Amphioxiformes</taxon>
        <taxon>Branchiostomatidae</taxon>
        <taxon>Branchiostoma</taxon>
    </lineage>
</organism>
<sequence length="925" mass="106080">MPAATSDSVRSTPVLQTTASIHSMASIQTVDASQGGHTHFDESVLKKSQLSKKSRKRKSQATANLYGTRYDVVHAVVEQAGMQVSKEDDPKCYLIWSDSFVQNERIAELKSYQRINHFPGMGEICRKDCLARNISKMSRKRPEEFNFTPRTWIFPAEYCTFQTYTKELRKRKKQKTFIVKPANGAMGNGISLYRNGEKIPQNEHIIVQEYMDKPFLLDGYKFDLRVYVLVTSCDPLRVFLYQDGLVRMGTEKYHSPTDGNIDELCMHLTNYSVNKHNENFQKDEDVSKGSKRSIRYLNNFLTKNGYDVPLLWFNIQNLIMKTLIVAEPHMLHAYRMCRAGNHAGNESVCFEVLGFDIFLDKKLKPWVFEVNRSPSFGTDEKIDYDIKSGLLGDAIKLMNIRVSDKRKSISAERAEAERRLLGPTKRPEHHSSTSKDDRVDRQRKIAIDKRKEELKQYLNMIRMDRKREEYENRHMGGFRRIFPTENKSQQAQWTQLLDDAFQVFLSGRAPALQKDMSRAYSQYKEAEILDMIEQCEEDGVSLTAALAPRGPKVNCALPSSSATGVRGSARQKHDDWVSRFKRLSSMPTADVPQASGEETEDTGDEAMWEKNSPPTSPNIRRRQLSNGPPQRSRPTSSFAHRLSSETREHRSTSRPLSSNQLGKQSTGSHPVVQRTRSLTRPLSATKRIITNHSKETSSVKSEREEELTKRTLSALSDMRIKFPGKTDEEADTVLDAIEGNWKYHKPRIASYWLVKLDSIKRRKVIDIVRMNIRALLQRVWHLNDVDNLALYRIFCRVFNRLLWSHGQGLWNCFSTSQCSWETIFSKSTDVISPMEMSCCRRIVQLCRQCLLIVYQFAAETKNAVAPEPVKTRCRHLTPVFSPEFFHSIGVSFRRPTLRGASHAWSAEDMTRVGSLACSPGKFVNS</sequence>
<dbReference type="AlphaFoldDB" id="A0A8J9YY86"/>
<name>A0A8J9YY86_BRALA</name>